<protein>
    <submittedName>
        <fullName evidence="2">BA75_04025T0</fullName>
    </submittedName>
</protein>
<dbReference type="PANTHER" id="PTHR21329">
    <property type="entry name" value="PHOSPHATIDYLINOSITOL N-ACETYLGLUCOSAMINYLTRANSFERASE SUBUNIT Q-RELATED"/>
    <property type="match status" value="1"/>
</dbReference>
<evidence type="ECO:0000256" key="1">
    <source>
        <dbReference type="SAM" id="Phobius"/>
    </source>
</evidence>
<dbReference type="Pfam" id="PF05024">
    <property type="entry name" value="Gpi1"/>
    <property type="match status" value="1"/>
</dbReference>
<feature type="transmembrane region" description="Helical" evidence="1">
    <location>
        <begin position="509"/>
        <end position="532"/>
    </location>
</feature>
<dbReference type="AlphaFoldDB" id="A0A1B2JFR8"/>
<dbReference type="InterPro" id="IPR007720">
    <property type="entry name" value="PigQ/GPI1"/>
</dbReference>
<reference evidence="2 3" key="1">
    <citation type="submission" date="2016-02" db="EMBL/GenBank/DDBJ databases">
        <title>Comparative genomic and transcriptomic foundation for Pichia pastoris.</title>
        <authorList>
            <person name="Love K.R."/>
            <person name="Shah K.A."/>
            <person name="Whittaker C.A."/>
            <person name="Wu J."/>
            <person name="Bartlett M.C."/>
            <person name="Ma D."/>
            <person name="Leeson R.L."/>
            <person name="Priest M."/>
            <person name="Young S.K."/>
            <person name="Love J.C."/>
        </authorList>
    </citation>
    <scope>NUCLEOTIDE SEQUENCE [LARGE SCALE GENOMIC DNA]</scope>
    <source>
        <strain evidence="2 3">ATCC 28485</strain>
    </source>
</reference>
<feature type="transmembrane region" description="Helical" evidence="1">
    <location>
        <begin position="398"/>
        <end position="420"/>
    </location>
</feature>
<feature type="transmembrane region" description="Helical" evidence="1">
    <location>
        <begin position="302"/>
        <end position="324"/>
    </location>
</feature>
<keyword evidence="1" id="KW-0812">Transmembrane</keyword>
<proteinExistence type="predicted"/>
<gene>
    <name evidence="2" type="primary">GPI1</name>
    <name evidence="2" type="ORF">ATY40_BA7504025</name>
</gene>
<dbReference type="OrthoDB" id="70250at2759"/>
<name>A0A1B2JFR8_PICPA</name>
<feature type="transmembrane region" description="Helical" evidence="1">
    <location>
        <begin position="477"/>
        <end position="503"/>
    </location>
</feature>
<dbReference type="EMBL" id="CP014586">
    <property type="protein sequence ID" value="ANZ76695.1"/>
    <property type="molecule type" value="Genomic_DNA"/>
</dbReference>
<keyword evidence="1" id="KW-1133">Transmembrane helix</keyword>
<sequence length="622" mass="72322">MLVFWPSDLLSPYYFNKKCYVVGSNLGDKIIVITTLPYEDTIHELKYKDDTLPLTIVATLNFEKESLLTLHYNAEESTVIGPTYVTLVVFKPPNSSNLEYYSSLPISIEISWTSSKALLSSGGSFRDFEDVELIPDLARKMELHTLKRGSSDDTLLLVLKYINLNNYLRSKFTKNYEDQLNYIDLCPWVFNDSLTSKLIKTVVSMLHRKFITKCVQFLGLVTRIVFHFIQAWCFMVIKVLNYRFWGQYSLASISYFFHQWEKRSNQLYHLPSQYQKTKQATKDSEISLITGTKFSPAEYIKLYNSLWLIFNDLVLGYVVGTYLWNNESATSKFVLDWLVSRVLIDKLNNVIIWLQHSPAGFKLNNELCEFFGEMFSLVLSLWIHAVKHTLFNPNLFKFLIQMVAIASFCGGVSFFISILLDLHTMVTFHIQSFYYTSMRLYHWQSNIIKSLFRLFCGKKYNILRHRIDSNPYDFDELLLGIILFTIFIYLLPTVFAFYLTFAIMRLTCLAIGSILVVSLILLNYLPLIAFIVKLKDDRRLPGGITLTSKSSQLLELKSRPLTITEIIQSYVYSIILFNRVNFVNSQNYKDTGQLNWQLSPLVMVRKLLQGEIIEGIDYKTLF</sequence>
<dbReference type="GO" id="GO:0005783">
    <property type="term" value="C:endoplasmic reticulum"/>
    <property type="evidence" value="ECO:0007669"/>
    <property type="project" value="TreeGrafter"/>
</dbReference>
<evidence type="ECO:0000313" key="2">
    <source>
        <dbReference type="EMBL" id="ANZ76695.1"/>
    </source>
</evidence>
<keyword evidence="1" id="KW-0472">Membrane</keyword>
<dbReference type="GO" id="GO:0016020">
    <property type="term" value="C:membrane"/>
    <property type="evidence" value="ECO:0007669"/>
    <property type="project" value="InterPro"/>
</dbReference>
<dbReference type="Proteomes" id="UP000094565">
    <property type="component" value="Chromosome 3"/>
</dbReference>
<organism evidence="2 3">
    <name type="scientific">Komagataella pastoris</name>
    <name type="common">Yeast</name>
    <name type="synonym">Pichia pastoris</name>
    <dbReference type="NCBI Taxonomy" id="4922"/>
    <lineage>
        <taxon>Eukaryota</taxon>
        <taxon>Fungi</taxon>
        <taxon>Dikarya</taxon>
        <taxon>Ascomycota</taxon>
        <taxon>Saccharomycotina</taxon>
        <taxon>Pichiomycetes</taxon>
        <taxon>Pichiales</taxon>
        <taxon>Pichiaceae</taxon>
        <taxon>Komagataella</taxon>
    </lineage>
</organism>
<keyword evidence="3" id="KW-1185">Reference proteome</keyword>
<accession>A0A1B2JFR8</accession>
<dbReference type="PANTHER" id="PTHR21329:SF3">
    <property type="entry name" value="PHOSPHATIDYLINOSITOL N-ACETYLGLUCOSAMINYLTRANSFERASE SUBUNIT Q"/>
    <property type="match status" value="1"/>
</dbReference>
<dbReference type="GO" id="GO:0006506">
    <property type="term" value="P:GPI anchor biosynthetic process"/>
    <property type="evidence" value="ECO:0007669"/>
    <property type="project" value="InterPro"/>
</dbReference>
<feature type="transmembrane region" description="Helical" evidence="1">
    <location>
        <begin position="217"/>
        <end position="237"/>
    </location>
</feature>
<evidence type="ECO:0000313" key="3">
    <source>
        <dbReference type="Proteomes" id="UP000094565"/>
    </source>
</evidence>